<reference evidence="2" key="1">
    <citation type="submission" date="2009-10" db="EMBL/GenBank/DDBJ databases">
        <title>Diversity of trophic interactions inside an arsenic-rich microbial ecosystem.</title>
        <authorList>
            <person name="Bertin P.N."/>
            <person name="Heinrich-Salmeron A."/>
            <person name="Pelletier E."/>
            <person name="Goulhen-Chollet F."/>
            <person name="Arsene-Ploetze F."/>
            <person name="Gallien S."/>
            <person name="Calteau A."/>
            <person name="Vallenet D."/>
            <person name="Casiot C."/>
            <person name="Chane-Woon-Ming B."/>
            <person name="Giloteaux L."/>
            <person name="Barakat M."/>
            <person name="Bonnefoy V."/>
            <person name="Bruneel O."/>
            <person name="Chandler M."/>
            <person name="Cleiss J."/>
            <person name="Duran R."/>
            <person name="Elbaz-Poulichet F."/>
            <person name="Fonknechten N."/>
            <person name="Lauga B."/>
            <person name="Mornico D."/>
            <person name="Ortet P."/>
            <person name="Schaeffer C."/>
            <person name="Siguier P."/>
            <person name="Alexander Thil Smith A."/>
            <person name="Van Dorsselaer A."/>
            <person name="Weissenbach J."/>
            <person name="Medigue C."/>
            <person name="Le Paslier D."/>
        </authorList>
    </citation>
    <scope>NUCLEOTIDE SEQUENCE</scope>
</reference>
<feature type="transmembrane region" description="Helical" evidence="1">
    <location>
        <begin position="169"/>
        <end position="191"/>
    </location>
</feature>
<proteinExistence type="predicted"/>
<feature type="transmembrane region" description="Helical" evidence="1">
    <location>
        <begin position="92"/>
        <end position="113"/>
    </location>
</feature>
<comment type="caution">
    <text evidence="2">The sequence shown here is derived from an EMBL/GenBank/DDBJ whole genome shotgun (WGS) entry which is preliminary data.</text>
</comment>
<evidence type="ECO:0000313" key="2">
    <source>
        <dbReference type="EMBL" id="CBH75744.1"/>
    </source>
</evidence>
<name>E6PH06_9ZZZZ</name>
<evidence type="ECO:0000256" key="1">
    <source>
        <dbReference type="SAM" id="Phobius"/>
    </source>
</evidence>
<accession>E6PH06</accession>
<feature type="transmembrane region" description="Helical" evidence="1">
    <location>
        <begin position="125"/>
        <end position="149"/>
    </location>
</feature>
<evidence type="ECO:0008006" key="3">
    <source>
        <dbReference type="Google" id="ProtNLM"/>
    </source>
</evidence>
<organism evidence="2">
    <name type="scientific">mine drainage metagenome</name>
    <dbReference type="NCBI Taxonomy" id="410659"/>
    <lineage>
        <taxon>unclassified sequences</taxon>
        <taxon>metagenomes</taxon>
        <taxon>ecological metagenomes</taxon>
    </lineage>
</organism>
<protein>
    <recommendedName>
        <fullName evidence="3">Transmembrane protein</fullName>
    </recommendedName>
</protein>
<dbReference type="EMBL" id="CABL01000016">
    <property type="protein sequence ID" value="CBH75744.1"/>
    <property type="molecule type" value="Genomic_DNA"/>
</dbReference>
<keyword evidence="1" id="KW-1133">Transmembrane helix</keyword>
<keyword evidence="1" id="KW-0812">Transmembrane</keyword>
<sequence length="289" mass="31395">MEVHLQDSAQVSLSSAIGRRGAIYKIKPIRFEAPTYLRGMRKCLSGRHGEREAGRYSMGVDSLAIYQSMINEHSTAGSLNPHERAMFSAIDLLKFLMTLASGILVLGGGFVSTASSHLFSTPLRSLLLCSLALLVVTLACGLSALGYALKLIHRDKCNINDRAFRICSVLALVSFGLSMAGTGASFGIVLLRPQWSLNATLVRNATSAVRKAQTHLPRGTFASVSRVELIKGDGDLLSDSDVWRIEFSYPKPLNGVAGANVFIDEEGGAWLFTDIRVPPNTQRHEGFRQ</sequence>
<dbReference type="AlphaFoldDB" id="E6PH06"/>
<keyword evidence="1" id="KW-0472">Membrane</keyword>
<gene>
    <name evidence="2" type="ORF">CARN1_1142</name>
</gene>